<evidence type="ECO:0000313" key="2">
    <source>
        <dbReference type="Proteomes" id="UP001062846"/>
    </source>
</evidence>
<reference evidence="1" key="1">
    <citation type="submission" date="2022-02" db="EMBL/GenBank/DDBJ databases">
        <title>Plant Genome Project.</title>
        <authorList>
            <person name="Zhang R.-G."/>
        </authorList>
    </citation>
    <scope>NUCLEOTIDE SEQUENCE</scope>
    <source>
        <strain evidence="1">AT1</strain>
    </source>
</reference>
<evidence type="ECO:0000313" key="1">
    <source>
        <dbReference type="EMBL" id="KAI8530802.1"/>
    </source>
</evidence>
<gene>
    <name evidence="1" type="ORF">RHMOL_Rhmol11G0087800</name>
</gene>
<dbReference type="EMBL" id="CM046398">
    <property type="protein sequence ID" value="KAI8530802.1"/>
    <property type="molecule type" value="Genomic_DNA"/>
</dbReference>
<proteinExistence type="predicted"/>
<dbReference type="Proteomes" id="UP001062846">
    <property type="component" value="Chromosome 11"/>
</dbReference>
<name>A0ACC0LR43_RHOML</name>
<accession>A0ACC0LR43</accession>
<protein>
    <submittedName>
        <fullName evidence="1">Uncharacterized protein</fullName>
    </submittedName>
</protein>
<keyword evidence="2" id="KW-1185">Reference proteome</keyword>
<comment type="caution">
    <text evidence="1">The sequence shown here is derived from an EMBL/GenBank/DDBJ whole genome shotgun (WGS) entry which is preliminary data.</text>
</comment>
<organism evidence="1 2">
    <name type="scientific">Rhododendron molle</name>
    <name type="common">Chinese azalea</name>
    <name type="synonym">Azalea mollis</name>
    <dbReference type="NCBI Taxonomy" id="49168"/>
    <lineage>
        <taxon>Eukaryota</taxon>
        <taxon>Viridiplantae</taxon>
        <taxon>Streptophyta</taxon>
        <taxon>Embryophyta</taxon>
        <taxon>Tracheophyta</taxon>
        <taxon>Spermatophyta</taxon>
        <taxon>Magnoliopsida</taxon>
        <taxon>eudicotyledons</taxon>
        <taxon>Gunneridae</taxon>
        <taxon>Pentapetalae</taxon>
        <taxon>asterids</taxon>
        <taxon>Ericales</taxon>
        <taxon>Ericaceae</taxon>
        <taxon>Ericoideae</taxon>
        <taxon>Rhodoreae</taxon>
        <taxon>Rhododendron</taxon>
    </lineage>
</organism>
<sequence>MRIVSLSGTSPLENSEHSPLPATLNFRPLSDIVHSDIKYSNSRFGFDKSTDYYKVVLIREIVYGVKDMPMVDDVCVHVYSPSTNTWRHLNSFLSPECLRRCFGIGAYSDGVYYWWAGTGVLAFDIGNEVFRVISVPFILPSGVDKCDVKPYNGDRIALYQFKGFPESGIDKCCDIWVMEEDSWIKHFTVGPIHCRAFQQGFWKNGELLFLKLILGSYNRHGCWVFQLVLYNPSTRELRYLGPKEDFIGYQALVYHESLVSVNGGIHQTKDKLSDSSAILLQMEPIGHNYKCQKSAAGDNWDFRRINLMGIMGLRANIAFKFGLNGHQLGTKLSDVVTNKSDALGLFDLFRDEGYILTEHEGRFCVCTSLPWFPIRSFFWEAFSSSFRPPTSTGCTSETTLLLSRCTSETTLLLSSQYHYSKDSGELKLELEDPVRDVRWCSVDPYPSPDNMEMEKSKFPLYFDGPKPFEH</sequence>